<protein>
    <submittedName>
        <fullName evidence="4">Ferri-bacillibactin esterase BesA</fullName>
        <ecNumber evidence="4">3.1.-.-</ecNumber>
    </submittedName>
</protein>
<reference evidence="4" key="1">
    <citation type="submission" date="2020-05" db="EMBL/GenBank/DDBJ databases">
        <authorList>
            <person name="Delgado-Blas J."/>
        </authorList>
    </citation>
    <scope>NUCLEOTIDE SEQUENCE</scope>
    <source>
        <strain evidence="4">BB1454</strain>
    </source>
</reference>
<dbReference type="PANTHER" id="PTHR40841">
    <property type="entry name" value="SIDEROPHORE TRIACETYLFUSARININE C ESTERASE"/>
    <property type="match status" value="1"/>
</dbReference>
<dbReference type="SUPFAM" id="SSF53474">
    <property type="entry name" value="alpha/beta-Hydrolases"/>
    <property type="match status" value="1"/>
</dbReference>
<feature type="compositionally biased region" description="Basic and acidic residues" evidence="3">
    <location>
        <begin position="272"/>
        <end position="289"/>
    </location>
</feature>
<dbReference type="InterPro" id="IPR052558">
    <property type="entry name" value="Siderophore_Hydrolase_D"/>
</dbReference>
<evidence type="ECO:0000313" key="5">
    <source>
        <dbReference type="Proteomes" id="UP000834458"/>
    </source>
</evidence>
<accession>A0AA35DA12</accession>
<dbReference type="EC" id="3.1.-.-" evidence="4"/>
<gene>
    <name evidence="4" type="primary">besA</name>
    <name evidence="4" type="ORF">GHA_02942</name>
</gene>
<dbReference type="InterPro" id="IPR029058">
    <property type="entry name" value="AB_hydrolase_fold"/>
</dbReference>
<sequence length="353" mass="37758">MPACSPSSSPDTARRQWLASALAVPGLGLVGCATPADPAPMPPAGDNAAWGQPWHMPGVRYMDLPAPALPGSPTPRQHRVMVYVPQGPAPAAGWPVVYVLDGNLMFPLLAQLVHNRGARGPELRGPGALVVGLGHALPPGSAEVHDRAARTYDYTQPYDGVAPDSQGRAQGGADQFLDWMAQQLQPRLQAAWPLHPLRQTLVGHSYGGLFTLHALFTRTALFQRYVAASPSLWWGNGTVLEEAAQFLRRHQAGASALPSELQVYLSQGGEELAGRRDPGRAPNPEREASARQAQARAQQHGLATAADLSQALDRLPRVRSHYQVLPGANHGGTQLYACMQAARVGLDWDDAAR</sequence>
<dbReference type="Gene3D" id="3.40.50.1820">
    <property type="entry name" value="alpha/beta hydrolase"/>
    <property type="match status" value="1"/>
</dbReference>
<dbReference type="EMBL" id="CAHPSC010000050">
    <property type="protein sequence ID" value="CAB5703145.1"/>
    <property type="molecule type" value="Genomic_DNA"/>
</dbReference>
<comment type="caution">
    <text evidence="4">The sequence shown here is derived from an EMBL/GenBank/DDBJ whole genome shotgun (WGS) entry which is preliminary data.</text>
</comment>
<proteinExistence type="inferred from homology"/>
<evidence type="ECO:0000313" key="4">
    <source>
        <dbReference type="EMBL" id="CAB5703145.1"/>
    </source>
</evidence>
<dbReference type="Pfam" id="PF00756">
    <property type="entry name" value="Esterase"/>
    <property type="match status" value="1"/>
</dbReference>
<name>A0AA35DA12_9BURK</name>
<feature type="region of interest" description="Disordered" evidence="3">
    <location>
        <begin position="270"/>
        <end position="300"/>
    </location>
</feature>
<dbReference type="RefSeq" id="WP_234687004.1">
    <property type="nucleotide sequence ID" value="NZ_CAHPSC010000050.1"/>
</dbReference>
<dbReference type="PANTHER" id="PTHR40841:SF2">
    <property type="entry name" value="SIDEROPHORE-DEGRADING ESTERASE (EUROFUNG)"/>
    <property type="match status" value="1"/>
</dbReference>
<dbReference type="Proteomes" id="UP000834458">
    <property type="component" value="Unassembled WGS sequence"/>
</dbReference>
<dbReference type="AlphaFoldDB" id="A0AA35DA12"/>
<dbReference type="InterPro" id="IPR000801">
    <property type="entry name" value="Esterase-like"/>
</dbReference>
<comment type="similarity">
    <text evidence="1">Belongs to the esterase D family.</text>
</comment>
<evidence type="ECO:0000256" key="3">
    <source>
        <dbReference type="SAM" id="MobiDB-lite"/>
    </source>
</evidence>
<dbReference type="GO" id="GO:0016788">
    <property type="term" value="F:hydrolase activity, acting on ester bonds"/>
    <property type="evidence" value="ECO:0007669"/>
    <property type="project" value="TreeGrafter"/>
</dbReference>
<organism evidence="4 5">
    <name type="scientific">Comamonas aquatica</name>
    <dbReference type="NCBI Taxonomy" id="225991"/>
    <lineage>
        <taxon>Bacteria</taxon>
        <taxon>Pseudomonadati</taxon>
        <taxon>Pseudomonadota</taxon>
        <taxon>Betaproteobacteria</taxon>
        <taxon>Burkholderiales</taxon>
        <taxon>Comamonadaceae</taxon>
        <taxon>Comamonas</taxon>
    </lineage>
</organism>
<evidence type="ECO:0000256" key="1">
    <source>
        <dbReference type="ARBA" id="ARBA00005622"/>
    </source>
</evidence>
<feature type="compositionally biased region" description="Low complexity" evidence="3">
    <location>
        <begin position="290"/>
        <end position="299"/>
    </location>
</feature>
<evidence type="ECO:0000256" key="2">
    <source>
        <dbReference type="ARBA" id="ARBA00022801"/>
    </source>
</evidence>
<keyword evidence="2 4" id="KW-0378">Hydrolase</keyword>